<dbReference type="Proteomes" id="UP000015347">
    <property type="component" value="Unassembled WGS sequence"/>
</dbReference>
<name>S9RVI5_9RHOB</name>
<evidence type="ECO:0000313" key="1">
    <source>
        <dbReference type="EMBL" id="EPX82015.1"/>
    </source>
</evidence>
<gene>
    <name evidence="1" type="ORF">Salmuc_02380</name>
</gene>
<proteinExistence type="predicted"/>
<dbReference type="AlphaFoldDB" id="S9RVI5"/>
<sequence length="59" mass="6454">MSAAMSSSSAPAQEERRMSPVIPLHDLVRDAEQRVARVVVLDLARDVQPRRAGRDDGIA</sequence>
<comment type="caution">
    <text evidence="1">The sequence shown here is derived from an EMBL/GenBank/DDBJ whole genome shotgun (WGS) entry which is preliminary data.</text>
</comment>
<keyword evidence="2" id="KW-1185">Reference proteome</keyword>
<dbReference type="STRING" id="1123237.Salmuc_02380"/>
<accession>S9RVI5</accession>
<organism evidence="1 2">
    <name type="scientific">Salipiger mucosus DSM 16094</name>
    <dbReference type="NCBI Taxonomy" id="1123237"/>
    <lineage>
        <taxon>Bacteria</taxon>
        <taxon>Pseudomonadati</taxon>
        <taxon>Pseudomonadota</taxon>
        <taxon>Alphaproteobacteria</taxon>
        <taxon>Rhodobacterales</taxon>
        <taxon>Roseobacteraceae</taxon>
        <taxon>Salipiger</taxon>
    </lineage>
</organism>
<reference evidence="2" key="1">
    <citation type="journal article" date="2014" name="Stand. Genomic Sci.">
        <title>Genome sequence of the exopolysaccharide-producing Salipiger mucosus type strain (DSM 16094(T)), a moderately halophilic member of the Roseobacter clade.</title>
        <authorList>
            <person name="Riedel T."/>
            <person name="Spring S."/>
            <person name="Fiebig A."/>
            <person name="Petersen J."/>
            <person name="Kyrpides N.C."/>
            <person name="Goker M."/>
            <person name="Klenk H.P."/>
        </authorList>
    </citation>
    <scope>NUCLEOTIDE SEQUENCE [LARGE SCALE GENOMIC DNA]</scope>
    <source>
        <strain evidence="2">DSM 16094</strain>
    </source>
</reference>
<dbReference type="HOGENOM" id="CLU_2958075_0_0_5"/>
<protein>
    <submittedName>
        <fullName evidence="1">Uncharacterized protein</fullName>
    </submittedName>
</protein>
<evidence type="ECO:0000313" key="2">
    <source>
        <dbReference type="Proteomes" id="UP000015347"/>
    </source>
</evidence>
<dbReference type="EMBL" id="APVH01000027">
    <property type="protein sequence ID" value="EPX82015.1"/>
    <property type="molecule type" value="Genomic_DNA"/>
</dbReference>